<evidence type="ECO:0000313" key="1">
    <source>
        <dbReference type="EMBL" id="CCH57125.1"/>
    </source>
</evidence>
<proteinExistence type="predicted"/>
<accession>I2GT96</accession>
<evidence type="ECO:0000313" key="2">
    <source>
        <dbReference type="Proteomes" id="UP000009309"/>
    </source>
</evidence>
<organism evidence="1 2">
    <name type="scientific">Fibrisoma limi BUZ 3</name>
    <dbReference type="NCBI Taxonomy" id="1185876"/>
    <lineage>
        <taxon>Bacteria</taxon>
        <taxon>Pseudomonadati</taxon>
        <taxon>Bacteroidota</taxon>
        <taxon>Cytophagia</taxon>
        <taxon>Cytophagales</taxon>
        <taxon>Spirosomataceae</taxon>
        <taxon>Fibrisoma</taxon>
    </lineage>
</organism>
<sequence>MGNQLFQKKVDKQRVSDSISFEQSAWFLYKPEQPFETNTLNPLWCPFFLAD</sequence>
<reference evidence="1 2" key="1">
    <citation type="journal article" date="2012" name="J. Bacteriol.">
        <title>Genome Sequence of the Filamentous Bacterium Fibrisoma limi BUZ 3T.</title>
        <authorList>
            <person name="Filippini M."/>
            <person name="Qi W."/>
            <person name="Jaenicke S."/>
            <person name="Goesmann A."/>
            <person name="Smits T.H."/>
            <person name="Bagheri H.C."/>
        </authorList>
    </citation>
    <scope>NUCLEOTIDE SEQUENCE [LARGE SCALE GENOMIC DNA]</scope>
    <source>
        <strain evidence="2">BUZ 3T</strain>
    </source>
</reference>
<keyword evidence="2" id="KW-1185">Reference proteome</keyword>
<dbReference type="EMBL" id="CAIT01000010">
    <property type="protein sequence ID" value="CCH57125.1"/>
    <property type="molecule type" value="Genomic_DNA"/>
</dbReference>
<protein>
    <submittedName>
        <fullName evidence="1">Uncharacterized protein</fullName>
    </submittedName>
</protein>
<dbReference type="AlphaFoldDB" id="I2GT96"/>
<comment type="caution">
    <text evidence="1">The sequence shown here is derived from an EMBL/GenBank/DDBJ whole genome shotgun (WGS) entry which is preliminary data.</text>
</comment>
<gene>
    <name evidence="1" type="ORF">BN8_06529</name>
</gene>
<name>I2GT96_9BACT</name>
<dbReference type="Proteomes" id="UP000009309">
    <property type="component" value="Unassembled WGS sequence"/>
</dbReference>